<accession>A0A2G6Q8I3</accession>
<proteinExistence type="predicted"/>
<protein>
    <submittedName>
        <fullName evidence="1">Uncharacterized protein</fullName>
    </submittedName>
</protein>
<evidence type="ECO:0000313" key="2">
    <source>
        <dbReference type="Proteomes" id="UP000228484"/>
    </source>
</evidence>
<name>A0A2G6Q8I3_9BACI</name>
<dbReference type="EMBL" id="NWUW01000027">
    <property type="protein sequence ID" value="PIE92739.1"/>
    <property type="molecule type" value="Genomic_DNA"/>
</dbReference>
<comment type="caution">
    <text evidence="1">The sequence shown here is derived from an EMBL/GenBank/DDBJ whole genome shotgun (WGS) entry which is preliminary data.</text>
</comment>
<keyword evidence="2" id="KW-1185">Reference proteome</keyword>
<dbReference type="AlphaFoldDB" id="A0A2G6Q8I3"/>
<dbReference type="Proteomes" id="UP000228484">
    <property type="component" value="Unassembled WGS sequence"/>
</dbReference>
<organism evidence="1 2">
    <name type="scientific">Bacillus fungorum</name>
    <dbReference type="NCBI Taxonomy" id="2039284"/>
    <lineage>
        <taxon>Bacteria</taxon>
        <taxon>Bacillati</taxon>
        <taxon>Bacillota</taxon>
        <taxon>Bacilli</taxon>
        <taxon>Bacillales</taxon>
        <taxon>Bacillaceae</taxon>
        <taxon>Bacillus</taxon>
    </lineage>
</organism>
<gene>
    <name evidence="1" type="ORF">CO726_25155</name>
</gene>
<sequence length="69" mass="8115">MGCYYPFFPFGRKGGDHNMDFLFELLKEIAKAVVREVSAYLLRKQILNEDSKKPTLRSRRKHKGGLRKK</sequence>
<reference evidence="1 2" key="1">
    <citation type="submission" date="2017-09" db="EMBL/GenBank/DDBJ databases">
        <title>Biocontrol bacteria screening and application from spent mushroom substrate.</title>
        <authorList>
            <person name="Sun X."/>
        </authorList>
    </citation>
    <scope>NUCLEOTIDE SEQUENCE [LARGE SCALE GENOMIC DNA]</scope>
    <source>
        <strain evidence="1 2">100374</strain>
    </source>
</reference>
<evidence type="ECO:0000313" key="1">
    <source>
        <dbReference type="EMBL" id="PIE92739.1"/>
    </source>
</evidence>